<dbReference type="InterPro" id="IPR010318">
    <property type="entry name" value="S-Me-THD_N"/>
</dbReference>
<sequence length="376" mass="41491">MEKIQKYLKTVTTILAYETWCKRSAVACRGCNNSWCGRWRRPRGRFELKSVLQRGKKLVLLELDEVNDNDLLVSPYYVGSVAKRKVSKTQTIEEPFVEAISIIERFFGKKVGATVPSEIGGGNTAAALAIASQLDIPTVDGDLMGRAGPELHQSTIHIFGIPPTPAAIVSESGNKVLVEATSSVDDYESIARHISVISGGHAAVVDTPLTKELAKKCVIPNTLSLCIQLGMVREQSEEKGKDPVQAVVSKLKNGKVIFKGVVSKYKWEDKAGFLFGEATLEGVGEWRSHTLKSWIKNEHIFAFLDDKPYVMPPDLYTFVTPRAKGITNDALKEGMEVVVIGASAPEIWRSEAGLKLFGSRHFGFDYDYVPFEKLAR</sequence>
<feature type="domain" description="S-Me-THD N-terminal" evidence="1">
    <location>
        <begin position="44"/>
        <end position="179"/>
    </location>
</feature>
<evidence type="ECO:0000313" key="3">
    <source>
        <dbReference type="EMBL" id="PSN82745.1"/>
    </source>
</evidence>
<dbReference type="AlphaFoldDB" id="A0A2R6A8S7"/>
<dbReference type="Proteomes" id="UP000240880">
    <property type="component" value="Unassembled WGS sequence"/>
</dbReference>
<dbReference type="Pfam" id="PF20906">
    <property type="entry name" value="S-Me-THD_C"/>
    <property type="match status" value="1"/>
</dbReference>
<evidence type="ECO:0000313" key="4">
    <source>
        <dbReference type="Proteomes" id="UP000240880"/>
    </source>
</evidence>
<dbReference type="InterPro" id="IPR024071">
    <property type="entry name" value="S-Me-THD_C_sf"/>
</dbReference>
<gene>
    <name evidence="3" type="ORF">B9Q01_07110</name>
</gene>
<dbReference type="Pfam" id="PF06032">
    <property type="entry name" value="S-Me-THD_N"/>
    <property type="match status" value="1"/>
</dbReference>
<comment type="caution">
    <text evidence="3">The sequence shown here is derived from an EMBL/GenBank/DDBJ whole genome shotgun (WGS) entry which is preliminary data.</text>
</comment>
<evidence type="ECO:0008006" key="5">
    <source>
        <dbReference type="Google" id="ProtNLM"/>
    </source>
</evidence>
<evidence type="ECO:0000259" key="2">
    <source>
        <dbReference type="Pfam" id="PF20906"/>
    </source>
</evidence>
<dbReference type="Gene3D" id="2.40.390.10">
    <property type="entry name" value="CV3147-like"/>
    <property type="match status" value="1"/>
</dbReference>
<protein>
    <recommendedName>
        <fullName evidence="5">DUF917 domain-containing protein</fullName>
    </recommendedName>
</protein>
<dbReference type="InterPro" id="IPR027479">
    <property type="entry name" value="S-Me-THD_N_sf"/>
</dbReference>
<organism evidence="3 4">
    <name type="scientific">Candidatus Marsarchaeota G1 archaeon OSP_D</name>
    <dbReference type="NCBI Taxonomy" id="1978155"/>
    <lineage>
        <taxon>Archaea</taxon>
        <taxon>Candidatus Marsarchaeota</taxon>
        <taxon>Candidatus Marsarchaeota group 1</taxon>
    </lineage>
</organism>
<reference evidence="3 4" key="1">
    <citation type="submission" date="2017-04" db="EMBL/GenBank/DDBJ databases">
        <title>Novel microbial lineages endemic to geothermal iron-oxide mats fill important gaps in the evolutionary history of Archaea.</title>
        <authorList>
            <person name="Jay Z.J."/>
            <person name="Beam J.P."/>
            <person name="Dlakic M."/>
            <person name="Rusch D.B."/>
            <person name="Kozubal M.A."/>
            <person name="Inskeep W.P."/>
        </authorList>
    </citation>
    <scope>NUCLEOTIDE SEQUENCE [LARGE SCALE GENOMIC DNA]</scope>
    <source>
        <strain evidence="3">OSP_D</strain>
    </source>
</reference>
<dbReference type="Gene3D" id="3.40.1610.10">
    <property type="entry name" value="CV3147-like domain"/>
    <property type="match status" value="1"/>
</dbReference>
<name>A0A2R6A8S7_9ARCH</name>
<dbReference type="SUPFAM" id="SSF160991">
    <property type="entry name" value="CV3147-like"/>
    <property type="match status" value="1"/>
</dbReference>
<accession>A0A2R6A8S7</accession>
<dbReference type="EMBL" id="NEXC01000054">
    <property type="protein sequence ID" value="PSN82745.1"/>
    <property type="molecule type" value="Genomic_DNA"/>
</dbReference>
<feature type="domain" description="S-Me-THD-like C-terminal" evidence="2">
    <location>
        <begin position="186"/>
        <end position="370"/>
    </location>
</feature>
<proteinExistence type="predicted"/>
<dbReference type="InterPro" id="IPR048350">
    <property type="entry name" value="S-Me-THD-like_C"/>
</dbReference>
<evidence type="ECO:0000259" key="1">
    <source>
        <dbReference type="Pfam" id="PF06032"/>
    </source>
</evidence>